<dbReference type="KEGG" id="vg:16574920"/>
<reference evidence="1 2" key="1">
    <citation type="journal article" date="2014" name="Genome Announc.">
        <title>Complete Genome Sequence of the Novel Giant Pseudomonas Phage PaBG.</title>
        <authorList>
            <person name="Sykilinda N.N."/>
            <person name="Bondar A.A."/>
            <person name="Gorshkova A.S."/>
            <person name="Kurochkina L.P."/>
            <person name="Kulikov E.E."/>
            <person name="Shneider M.M."/>
            <person name="Kadykov V.A."/>
            <person name="Solovjeva N.V."/>
            <person name="Kabilov M.R."/>
            <person name="Mesyanzhinov V.V."/>
            <person name="Vlassov V.V."/>
            <person name="Drukker V.V."/>
            <person name="Miroshnikov K.A."/>
        </authorList>
    </citation>
    <scope>NUCLEOTIDE SEQUENCE [LARGE SCALE GENOMIC DNA]</scope>
</reference>
<organism evidence="1 2">
    <name type="scientific">Pseudomonas phage PaBG</name>
    <dbReference type="NCBI Taxonomy" id="1335230"/>
    <lineage>
        <taxon>Viruses</taxon>
        <taxon>Duplodnaviria</taxon>
        <taxon>Heunggongvirae</taxon>
        <taxon>Uroviricota</taxon>
        <taxon>Caudoviricetes</taxon>
        <taxon>Baikalvirus</taxon>
        <taxon>Baikalvirus PaBG</taxon>
    </lineage>
</organism>
<keyword evidence="2" id="KW-1185">Reference proteome</keyword>
<name>S5WBF3_9CAUD</name>
<protein>
    <submittedName>
        <fullName evidence="1">Uncharacterized protein</fullName>
    </submittedName>
</protein>
<gene>
    <name evidence="1" type="ORF">PaBG_00235</name>
</gene>
<sequence length="163" mass="18258">MNTTNMEKLICYVNLDGSYGRATRLPEGAQEVGEEVLQLLEENPDLIEVRVEGGLIHVIPSLISYKAEACATVRRAINKQVPGDERLNRLMRSTVLGIGCFDVESGLLLDEKETRGNFQTLVQLDNDLRYLEAKYVSKINQAPDVTTVDHHLDVFQRTLQGTV</sequence>
<dbReference type="EMBL" id="KF147891">
    <property type="protein sequence ID" value="AGS82118.1"/>
    <property type="molecule type" value="Genomic_DNA"/>
</dbReference>
<accession>S5WBF3</accession>
<dbReference type="Proteomes" id="UP000015545">
    <property type="component" value="Segment"/>
</dbReference>
<evidence type="ECO:0000313" key="2">
    <source>
        <dbReference type="Proteomes" id="UP000015545"/>
    </source>
</evidence>
<evidence type="ECO:0000313" key="1">
    <source>
        <dbReference type="EMBL" id="AGS82118.1"/>
    </source>
</evidence>
<proteinExistence type="predicted"/>
<dbReference type="RefSeq" id="YP_008433565.1">
    <property type="nucleotide sequence ID" value="NC_022096.1"/>
</dbReference>